<dbReference type="PANTHER" id="PTHR34107:SF1">
    <property type="entry name" value="SLL0198 PROTEIN"/>
    <property type="match status" value="1"/>
</dbReference>
<organism evidence="2 3">
    <name type="scientific">Desulfonema limicola</name>
    <dbReference type="NCBI Taxonomy" id="45656"/>
    <lineage>
        <taxon>Bacteria</taxon>
        <taxon>Pseudomonadati</taxon>
        <taxon>Thermodesulfobacteriota</taxon>
        <taxon>Desulfobacteria</taxon>
        <taxon>Desulfobacterales</taxon>
        <taxon>Desulfococcaceae</taxon>
        <taxon>Desulfonema</taxon>
    </lineage>
</organism>
<dbReference type="Gene3D" id="3.90.1570.10">
    <property type="entry name" value="tt1808, chain A"/>
    <property type="match status" value="1"/>
</dbReference>
<dbReference type="RefSeq" id="WP_207690870.1">
    <property type="nucleotide sequence ID" value="NZ_CP061799.1"/>
</dbReference>
<name>A0A975B5D4_9BACT</name>
<dbReference type="Pfam" id="PF05685">
    <property type="entry name" value="Uma2"/>
    <property type="match status" value="1"/>
</dbReference>
<evidence type="ECO:0000313" key="2">
    <source>
        <dbReference type="EMBL" id="QTA79084.1"/>
    </source>
</evidence>
<reference evidence="2" key="1">
    <citation type="journal article" date="2021" name="Microb. Physiol.">
        <title>Proteogenomic Insights into the Physiology of Marine, Sulfate-Reducing, Filamentous Desulfonema limicola and Desulfonema magnum.</title>
        <authorList>
            <person name="Schnaars V."/>
            <person name="Wohlbrand L."/>
            <person name="Scheve S."/>
            <person name="Hinrichs C."/>
            <person name="Reinhardt R."/>
            <person name="Rabus R."/>
        </authorList>
    </citation>
    <scope>NUCLEOTIDE SEQUENCE</scope>
    <source>
        <strain evidence="2">5ac10</strain>
    </source>
</reference>
<dbReference type="InterPro" id="IPR008538">
    <property type="entry name" value="Uma2"/>
</dbReference>
<dbReference type="PANTHER" id="PTHR34107">
    <property type="entry name" value="SLL0198 PROTEIN-RELATED"/>
    <property type="match status" value="1"/>
</dbReference>
<feature type="domain" description="Putative restriction endonuclease" evidence="1">
    <location>
        <begin position="26"/>
        <end position="195"/>
    </location>
</feature>
<keyword evidence="3" id="KW-1185">Reference proteome</keyword>
<accession>A0A975B5D4</accession>
<evidence type="ECO:0000259" key="1">
    <source>
        <dbReference type="Pfam" id="PF05685"/>
    </source>
</evidence>
<protein>
    <submittedName>
        <fullName evidence="2">DUF820</fullName>
    </submittedName>
</protein>
<dbReference type="AlphaFoldDB" id="A0A975B5D4"/>
<dbReference type="CDD" id="cd06260">
    <property type="entry name" value="DUF820-like"/>
    <property type="match status" value="1"/>
</dbReference>
<evidence type="ECO:0000313" key="3">
    <source>
        <dbReference type="Proteomes" id="UP000663720"/>
    </source>
</evidence>
<dbReference type="KEGG" id="dli:dnl_13340"/>
<dbReference type="SUPFAM" id="SSF52980">
    <property type="entry name" value="Restriction endonuclease-like"/>
    <property type="match status" value="1"/>
</dbReference>
<dbReference type="InterPro" id="IPR012296">
    <property type="entry name" value="Nuclease_put_TT1808"/>
</dbReference>
<sequence length="203" mass="23205">MQSAVFERSSPILFRTYPVINFSNKELYDLCQINKELKIEKTSQGNLIIMSPAGGETGWRNSEIITALNNWAKKDGSGIVFDSSTGFILPDGSMRSPDAAWVRYERLAMLTQEQKQRFLPLCPDFVIELRSFSDRLDILKEKMLEYINNGARLGWLIDPQNRQIYIYQAETAPVCIDNPDIISGQPLLPGFKFNVSEIWKPCF</sequence>
<dbReference type="Proteomes" id="UP000663720">
    <property type="component" value="Chromosome"/>
</dbReference>
<proteinExistence type="predicted"/>
<dbReference type="InterPro" id="IPR011335">
    <property type="entry name" value="Restrct_endonuc-II-like"/>
</dbReference>
<gene>
    <name evidence="2" type="ORF">dnl_13340</name>
</gene>
<dbReference type="EMBL" id="CP061799">
    <property type="protein sequence ID" value="QTA79084.1"/>
    <property type="molecule type" value="Genomic_DNA"/>
</dbReference>